<dbReference type="SUPFAM" id="SSF52418">
    <property type="entry name" value="Nucleoside phosphorylase/phosphoribosyltransferase catalytic domain"/>
    <property type="match status" value="1"/>
</dbReference>
<keyword evidence="5" id="KW-0479">Metal-binding</keyword>
<comment type="pathway">
    <text evidence="5">Amino-acid biosynthesis; L-tryptophan biosynthesis; L-tryptophan from chorismate: step 2/5.</text>
</comment>
<dbReference type="NCBIfam" id="TIGR01245">
    <property type="entry name" value="trpD"/>
    <property type="match status" value="1"/>
</dbReference>
<accession>C5C5F9</accession>
<proteinExistence type="inferred from homology"/>
<dbReference type="InterPro" id="IPR005940">
    <property type="entry name" value="Anthranilate_Pribosyl_Tfrase"/>
</dbReference>
<dbReference type="Gene3D" id="3.40.1030.10">
    <property type="entry name" value="Nucleoside phosphorylase/phosphoribosyltransferase catalytic domain"/>
    <property type="match status" value="1"/>
</dbReference>
<keyword evidence="5" id="KW-0028">Amino-acid biosynthesis</keyword>
<feature type="binding site" evidence="5">
    <location>
        <position position="119"/>
    </location>
    <ligand>
        <name>anthranilate</name>
        <dbReference type="ChEBI" id="CHEBI:16567"/>
        <label>1</label>
    </ligand>
</feature>
<feature type="binding site" evidence="5">
    <location>
        <position position="100"/>
    </location>
    <ligand>
        <name>Mg(2+)</name>
        <dbReference type="ChEBI" id="CHEBI:18420"/>
        <label>1</label>
    </ligand>
</feature>
<reference evidence="8 9" key="1">
    <citation type="journal article" date="2009" name="Stand. Genomic Sci.">
        <title>Complete genome sequence of Beutenbergia cavernae type strain (HKI 0122).</title>
        <authorList>
            <person name="Land M."/>
            <person name="Pukall R."/>
            <person name="Abt B."/>
            <person name="Goker M."/>
            <person name="Rohde M."/>
            <person name="Glavina Del Rio T."/>
            <person name="Tice H."/>
            <person name="Copeland A."/>
            <person name="Cheng J.F."/>
            <person name="Lucas S."/>
            <person name="Chen F."/>
            <person name="Nolan M."/>
            <person name="Bruce D."/>
            <person name="Goodwin L."/>
            <person name="Pitluck S."/>
            <person name="Ivanova N."/>
            <person name="Mavromatis K."/>
            <person name="Ovchinnikova G."/>
            <person name="Pati A."/>
            <person name="Chen A."/>
            <person name="Palaniappan K."/>
            <person name="Hauser L."/>
            <person name="Chang Y.J."/>
            <person name="Jefferies C.C."/>
            <person name="Saunders E."/>
            <person name="Brettin T."/>
            <person name="Detter J.C."/>
            <person name="Han C."/>
            <person name="Chain P."/>
            <person name="Bristow J."/>
            <person name="Eisen J.A."/>
            <person name="Markowitz V."/>
            <person name="Hugenholtz P."/>
            <person name="Kyrpides N.C."/>
            <person name="Klenk H.P."/>
            <person name="Lapidus A."/>
        </authorList>
    </citation>
    <scope>NUCLEOTIDE SEQUENCE [LARGE SCALE GENOMIC DNA]</scope>
    <source>
        <strain evidence="9">ATCC BAA-8 / DSM 12333 / NBRC 16432</strain>
    </source>
</reference>
<dbReference type="RefSeq" id="WP_015882390.1">
    <property type="nucleotide sequence ID" value="NC_012669.1"/>
</dbReference>
<feature type="binding site" evidence="5">
    <location>
        <begin position="98"/>
        <end position="101"/>
    </location>
    <ligand>
        <name>5-phospho-alpha-D-ribose 1-diphosphate</name>
        <dbReference type="ChEBI" id="CHEBI:58017"/>
    </ligand>
</feature>
<keyword evidence="4 5" id="KW-0057">Aromatic amino acid biosynthesis</keyword>
<dbReference type="InterPro" id="IPR036320">
    <property type="entry name" value="Glycosyl_Trfase_fam3_N_dom_sf"/>
</dbReference>
<feature type="binding site" evidence="5">
    <location>
        <position position="88"/>
    </location>
    <ligand>
        <name>anthranilate</name>
        <dbReference type="ChEBI" id="CHEBI:16567"/>
        <label>1</label>
    </ligand>
</feature>
<dbReference type="PANTHER" id="PTHR43285">
    <property type="entry name" value="ANTHRANILATE PHOSPHORIBOSYLTRANSFERASE"/>
    <property type="match status" value="1"/>
</dbReference>
<dbReference type="KEGG" id="bcv:Bcav_1894"/>
<dbReference type="Pfam" id="PF00591">
    <property type="entry name" value="Glycos_transf_3"/>
    <property type="match status" value="1"/>
</dbReference>
<evidence type="ECO:0000256" key="5">
    <source>
        <dbReference type="HAMAP-Rule" id="MF_00211"/>
    </source>
</evidence>
<organism evidence="8 9">
    <name type="scientific">Beutenbergia cavernae (strain ATCC BAA-8 / DSM 12333 / CCUG 43141 / JCM 11478 / NBRC 16432 / NCIMB 13614 / HKI 0122)</name>
    <dbReference type="NCBI Taxonomy" id="471853"/>
    <lineage>
        <taxon>Bacteria</taxon>
        <taxon>Bacillati</taxon>
        <taxon>Actinomycetota</taxon>
        <taxon>Actinomycetes</taxon>
        <taxon>Micrococcales</taxon>
        <taxon>Beutenbergiaceae</taxon>
        <taxon>Beutenbergia</taxon>
    </lineage>
</organism>
<dbReference type="InterPro" id="IPR017459">
    <property type="entry name" value="Glycosyl_Trfase_fam3_N_dom"/>
</dbReference>
<feature type="domain" description="Glycosyl transferase family 3" evidence="6">
    <location>
        <begin position="82"/>
        <end position="338"/>
    </location>
</feature>
<feature type="binding site" evidence="5">
    <location>
        <position position="232"/>
    </location>
    <ligand>
        <name>Mg(2+)</name>
        <dbReference type="ChEBI" id="CHEBI:18420"/>
        <label>2</label>
    </ligand>
</feature>
<evidence type="ECO:0000256" key="2">
    <source>
        <dbReference type="ARBA" id="ARBA00022679"/>
    </source>
</evidence>
<feature type="binding site" evidence="5">
    <location>
        <begin position="91"/>
        <end position="92"/>
    </location>
    <ligand>
        <name>5-phospho-alpha-D-ribose 1-diphosphate</name>
        <dbReference type="ChEBI" id="CHEBI:58017"/>
    </ligand>
</feature>
<dbReference type="GO" id="GO:0000162">
    <property type="term" value="P:L-tryptophan biosynthetic process"/>
    <property type="evidence" value="ECO:0007669"/>
    <property type="project" value="UniProtKB-UniRule"/>
</dbReference>
<keyword evidence="2 5" id="KW-0808">Transferase</keyword>
<feature type="binding site" evidence="5">
    <location>
        <position position="128"/>
    </location>
    <ligand>
        <name>5-phospho-alpha-D-ribose 1-diphosphate</name>
        <dbReference type="ChEBI" id="CHEBI:58017"/>
    </ligand>
</feature>
<evidence type="ECO:0000313" key="9">
    <source>
        <dbReference type="Proteomes" id="UP000007962"/>
    </source>
</evidence>
<evidence type="ECO:0000313" key="8">
    <source>
        <dbReference type="EMBL" id="ACQ80150.1"/>
    </source>
</evidence>
<dbReference type="SUPFAM" id="SSF47648">
    <property type="entry name" value="Nucleoside phosphorylase/phosphoribosyltransferase N-terminal domain"/>
    <property type="match status" value="1"/>
</dbReference>
<comment type="subunit">
    <text evidence="5">Homodimer.</text>
</comment>
<dbReference type="eggNOG" id="COG0547">
    <property type="taxonomic scope" value="Bacteria"/>
</dbReference>
<dbReference type="HAMAP" id="MF_00211">
    <property type="entry name" value="TrpD"/>
    <property type="match status" value="1"/>
</dbReference>
<feature type="binding site" evidence="5">
    <location>
        <position position="88"/>
    </location>
    <ligand>
        <name>5-phospho-alpha-D-ribose 1-diphosphate</name>
        <dbReference type="ChEBI" id="CHEBI:58017"/>
    </ligand>
</feature>
<keyword evidence="1 5" id="KW-0328">Glycosyltransferase</keyword>
<sequence length="350" mass="35551">MTGEQVAERTWPGLLGRLVARHDLTSTDTAWAMAHVMAGETPPAVLAAFLVALRSKGETVEELSGLADAMLEAAVPISVPGRCVDIVGTGGDGHKSVNLSTMAALVAAGSGLRVVKHGNRAATSASGAADVLEALGVRLDLSPEDVAANAERVGITFCFAQVFHPSFRHAGPVRRDLGIPTSFNVLGPLTNPARPAAGSIGVADLRMAPLIAGVLARRGTDAVVARSEDGLDEWATTAPVRVWEVTGGDVVEHVVDARAAFGMSPATLDDLRGGDAAHNAGVVRAVLAGERGPVRDAVLLGAASAIVADGGLVGAGPFVDRMAQGVAIAERAIDDAAASRVLDAWVAASG</sequence>
<dbReference type="Proteomes" id="UP000007962">
    <property type="component" value="Chromosome"/>
</dbReference>
<dbReference type="Gene3D" id="1.20.970.10">
    <property type="entry name" value="Transferase, Pyrimidine Nucleoside Phosphorylase, Chain C"/>
    <property type="match status" value="1"/>
</dbReference>
<evidence type="ECO:0000256" key="1">
    <source>
        <dbReference type="ARBA" id="ARBA00022676"/>
    </source>
</evidence>
<feature type="binding site" evidence="5">
    <location>
        <position position="96"/>
    </location>
    <ligand>
        <name>5-phospho-alpha-D-ribose 1-diphosphate</name>
        <dbReference type="ChEBI" id="CHEBI:58017"/>
    </ligand>
</feature>
<dbReference type="HOGENOM" id="CLU_034315_4_1_11"/>
<dbReference type="STRING" id="471853.Bcav_1894"/>
<evidence type="ECO:0000256" key="4">
    <source>
        <dbReference type="ARBA" id="ARBA00023141"/>
    </source>
</evidence>
<dbReference type="Pfam" id="PF02885">
    <property type="entry name" value="Glycos_trans_3N"/>
    <property type="match status" value="1"/>
</dbReference>
<dbReference type="EMBL" id="CP001618">
    <property type="protein sequence ID" value="ACQ80150.1"/>
    <property type="molecule type" value="Genomic_DNA"/>
</dbReference>
<dbReference type="OrthoDB" id="9806430at2"/>
<feature type="binding site" evidence="5">
    <location>
        <position position="174"/>
    </location>
    <ligand>
        <name>anthranilate</name>
        <dbReference type="ChEBI" id="CHEBI:16567"/>
        <label>2</label>
    </ligand>
</feature>
<feature type="binding site" evidence="5">
    <location>
        <position position="233"/>
    </location>
    <ligand>
        <name>Mg(2+)</name>
        <dbReference type="ChEBI" id="CHEBI:18420"/>
        <label>1</label>
    </ligand>
</feature>
<comment type="function">
    <text evidence="5">Catalyzes the transfer of the phosphoribosyl group of 5-phosphorylribose-1-pyrophosphate (PRPP) to anthranilate to yield N-(5'-phosphoribosyl)-anthranilate (PRA).</text>
</comment>
<dbReference type="GO" id="GO:0004048">
    <property type="term" value="F:anthranilate phosphoribosyltransferase activity"/>
    <property type="evidence" value="ECO:0007669"/>
    <property type="project" value="UniProtKB-UniRule"/>
</dbReference>
<keyword evidence="3 5" id="KW-0822">Tryptophan biosynthesis</keyword>
<dbReference type="GO" id="GO:0005829">
    <property type="term" value="C:cytosol"/>
    <property type="evidence" value="ECO:0007669"/>
    <property type="project" value="TreeGrafter"/>
</dbReference>
<dbReference type="UniPathway" id="UPA00035">
    <property type="reaction ID" value="UER00041"/>
</dbReference>
<feature type="binding site" evidence="5">
    <location>
        <position position="233"/>
    </location>
    <ligand>
        <name>Mg(2+)</name>
        <dbReference type="ChEBI" id="CHEBI:18420"/>
        <label>2</label>
    </ligand>
</feature>
<keyword evidence="9" id="KW-1185">Reference proteome</keyword>
<comment type="caution">
    <text evidence="5">Lacks conserved residue(s) required for the propagation of feature annotation.</text>
</comment>
<dbReference type="EC" id="2.4.2.18" evidence="5"/>
<gene>
    <name evidence="5" type="primary">trpD</name>
    <name evidence="8" type="ordered locus">Bcav_1894</name>
</gene>
<dbReference type="InterPro" id="IPR000312">
    <property type="entry name" value="Glycosyl_Trfase_fam3"/>
</dbReference>
<feature type="domain" description="Glycosyl transferase family 3 N-terminal" evidence="7">
    <location>
        <begin position="14"/>
        <end position="74"/>
    </location>
</feature>
<dbReference type="InterPro" id="IPR035902">
    <property type="entry name" value="Nuc_phospho_transferase"/>
</dbReference>
<evidence type="ECO:0000259" key="6">
    <source>
        <dbReference type="Pfam" id="PF00591"/>
    </source>
</evidence>
<keyword evidence="5" id="KW-0460">Magnesium</keyword>
<comment type="cofactor">
    <cofactor evidence="5">
        <name>Mg(2+)</name>
        <dbReference type="ChEBI" id="CHEBI:18420"/>
    </cofactor>
    <text evidence="5">Binds 2 magnesium ions per monomer.</text>
</comment>
<name>C5C5F9_BEUC1</name>
<protein>
    <recommendedName>
        <fullName evidence="5">Anthranilate phosphoribosyltransferase</fullName>
        <ecNumber evidence="5">2.4.2.18</ecNumber>
    </recommendedName>
</protein>
<evidence type="ECO:0000259" key="7">
    <source>
        <dbReference type="Pfam" id="PF02885"/>
    </source>
</evidence>
<dbReference type="PANTHER" id="PTHR43285:SF2">
    <property type="entry name" value="ANTHRANILATE PHOSPHORIBOSYLTRANSFERASE"/>
    <property type="match status" value="1"/>
</dbReference>
<evidence type="ECO:0000256" key="3">
    <source>
        <dbReference type="ARBA" id="ARBA00022822"/>
    </source>
</evidence>
<dbReference type="GO" id="GO:0000287">
    <property type="term" value="F:magnesium ion binding"/>
    <property type="evidence" value="ECO:0007669"/>
    <property type="project" value="UniProtKB-UniRule"/>
</dbReference>
<feature type="binding site" evidence="5">
    <location>
        <begin position="116"/>
        <end position="124"/>
    </location>
    <ligand>
        <name>5-phospho-alpha-D-ribose 1-diphosphate</name>
        <dbReference type="ChEBI" id="CHEBI:58017"/>
    </ligand>
</feature>
<dbReference type="AlphaFoldDB" id="C5C5F9"/>
<comment type="similarity">
    <text evidence="5">Belongs to the anthranilate phosphoribosyltransferase family.</text>
</comment>
<comment type="catalytic activity">
    <reaction evidence="5">
        <text>N-(5-phospho-beta-D-ribosyl)anthranilate + diphosphate = 5-phospho-alpha-D-ribose 1-diphosphate + anthranilate</text>
        <dbReference type="Rhea" id="RHEA:11768"/>
        <dbReference type="ChEBI" id="CHEBI:16567"/>
        <dbReference type="ChEBI" id="CHEBI:18277"/>
        <dbReference type="ChEBI" id="CHEBI:33019"/>
        <dbReference type="ChEBI" id="CHEBI:58017"/>
        <dbReference type="EC" id="2.4.2.18"/>
    </reaction>
</comment>